<evidence type="ECO:0000313" key="3">
    <source>
        <dbReference type="Proteomes" id="UP001361239"/>
    </source>
</evidence>
<protein>
    <submittedName>
        <fullName evidence="2">MarR family transcriptional regulator</fullName>
    </submittedName>
</protein>
<reference evidence="2 3" key="1">
    <citation type="submission" date="2024-03" db="EMBL/GenBank/DDBJ databases">
        <authorList>
            <person name="Jo J.-H."/>
        </authorList>
    </citation>
    <scope>NUCLEOTIDE SEQUENCE [LARGE SCALE GENOMIC DNA]</scope>
    <source>
        <strain evidence="2 3">PS1R-30</strain>
    </source>
</reference>
<organism evidence="2 3">
    <name type="scientific">Novosphingobium anseongense</name>
    <dbReference type="NCBI Taxonomy" id="3133436"/>
    <lineage>
        <taxon>Bacteria</taxon>
        <taxon>Pseudomonadati</taxon>
        <taxon>Pseudomonadota</taxon>
        <taxon>Alphaproteobacteria</taxon>
        <taxon>Sphingomonadales</taxon>
        <taxon>Sphingomonadaceae</taxon>
        <taxon>Novosphingobium</taxon>
    </lineage>
</organism>
<name>A0ABU8RQS9_9SPHN</name>
<sequence>MHHVIPRACACTALRKASRAVTRLYDERLATHGMTTTQFAILRNLSRADGEMPLSRLAERLVMDRTSLYRTLTPIERAGWITLDSGPGRSKLARLTDAGRAVMQGAESDWEAAQEDLLGEVPVHEWQALLGTLGRLVDAAQVAS</sequence>
<evidence type="ECO:0000313" key="2">
    <source>
        <dbReference type="EMBL" id="MEJ5975154.1"/>
    </source>
</evidence>
<dbReference type="RefSeq" id="WP_339585123.1">
    <property type="nucleotide sequence ID" value="NZ_JBBHJZ010000001.1"/>
</dbReference>
<dbReference type="Proteomes" id="UP001361239">
    <property type="component" value="Unassembled WGS sequence"/>
</dbReference>
<dbReference type="PANTHER" id="PTHR33164:SF105">
    <property type="entry name" value="TRANSCRIPTIONAL REPRESSOR PROTEIN-RELATED"/>
    <property type="match status" value="1"/>
</dbReference>
<feature type="domain" description="HTH marR-type" evidence="1">
    <location>
        <begin position="7"/>
        <end position="138"/>
    </location>
</feature>
<dbReference type="Pfam" id="PF12802">
    <property type="entry name" value="MarR_2"/>
    <property type="match status" value="1"/>
</dbReference>
<comment type="caution">
    <text evidence="2">The sequence shown here is derived from an EMBL/GenBank/DDBJ whole genome shotgun (WGS) entry which is preliminary data.</text>
</comment>
<dbReference type="InterPro" id="IPR036388">
    <property type="entry name" value="WH-like_DNA-bd_sf"/>
</dbReference>
<dbReference type="PROSITE" id="PS50995">
    <property type="entry name" value="HTH_MARR_2"/>
    <property type="match status" value="1"/>
</dbReference>
<dbReference type="PANTHER" id="PTHR33164">
    <property type="entry name" value="TRANSCRIPTIONAL REGULATOR, MARR FAMILY"/>
    <property type="match status" value="1"/>
</dbReference>
<dbReference type="Gene3D" id="1.10.10.10">
    <property type="entry name" value="Winged helix-like DNA-binding domain superfamily/Winged helix DNA-binding domain"/>
    <property type="match status" value="1"/>
</dbReference>
<proteinExistence type="predicted"/>
<dbReference type="InterPro" id="IPR000835">
    <property type="entry name" value="HTH_MarR-typ"/>
</dbReference>
<evidence type="ECO:0000259" key="1">
    <source>
        <dbReference type="PROSITE" id="PS50995"/>
    </source>
</evidence>
<accession>A0ABU8RQS9</accession>
<dbReference type="InterPro" id="IPR039422">
    <property type="entry name" value="MarR/SlyA-like"/>
</dbReference>
<dbReference type="InterPro" id="IPR036390">
    <property type="entry name" value="WH_DNA-bd_sf"/>
</dbReference>
<gene>
    <name evidence="2" type="ORF">WG901_00775</name>
</gene>
<keyword evidence="3" id="KW-1185">Reference proteome</keyword>
<dbReference type="SMART" id="SM00347">
    <property type="entry name" value="HTH_MARR"/>
    <property type="match status" value="1"/>
</dbReference>
<dbReference type="SUPFAM" id="SSF46785">
    <property type="entry name" value="Winged helix' DNA-binding domain"/>
    <property type="match status" value="1"/>
</dbReference>
<dbReference type="EMBL" id="JBBHJZ010000001">
    <property type="protein sequence ID" value="MEJ5975154.1"/>
    <property type="molecule type" value="Genomic_DNA"/>
</dbReference>